<keyword evidence="3" id="KW-1185">Reference proteome</keyword>
<organism evidence="2 3">
    <name type="scientific">Methylorubrum zatmanii</name>
    <dbReference type="NCBI Taxonomy" id="29429"/>
    <lineage>
        <taxon>Bacteria</taxon>
        <taxon>Pseudomonadati</taxon>
        <taxon>Pseudomonadota</taxon>
        <taxon>Alphaproteobacteria</taxon>
        <taxon>Hyphomicrobiales</taxon>
        <taxon>Methylobacteriaceae</taxon>
        <taxon>Methylorubrum</taxon>
    </lineage>
</organism>
<accession>A0ABW1WK96</accession>
<proteinExistence type="predicted"/>
<dbReference type="PANTHER" id="PTHR11138">
    <property type="entry name" value="METHIONYL-TRNA FORMYLTRANSFERASE"/>
    <property type="match status" value="1"/>
</dbReference>
<comment type="caution">
    <text evidence="2">The sequence shown here is derived from an EMBL/GenBank/DDBJ whole genome shotgun (WGS) entry which is preliminary data.</text>
</comment>
<gene>
    <name evidence="2" type="ORF">ACFQDP_06500</name>
</gene>
<sequence>MPAPRLALFALEALPNARAVRRFVADRAAQIAFVGLSNAERPATGGLTGQVRRHLVRSGAGFLPYLAVNFGLPDLLRPLAPLGQRLAGSLDAPEATPLAVLCRRLGIPTLVVDDVNGPEVARAFAAHAPDLIVAFHFDQIFSEPTLARAPLGGINVHPSLLPLHRGPVPTIHALADATGEFGVTVHRLAAAIDAGAILAQEAIALPDDITATRAAVRLHAQGRILLDRVLGQIATEGTVPPGRSVPVLPYRGFPDRALLARMRREGRRLTDARDLRDAMTLSRKD</sequence>
<name>A0ABW1WK96_9HYPH</name>
<dbReference type="RefSeq" id="WP_192282635.1">
    <property type="nucleotide sequence ID" value="NZ_JBHSTT010000024.1"/>
</dbReference>
<dbReference type="EMBL" id="JBHSTT010000024">
    <property type="protein sequence ID" value="MFC6388988.1"/>
    <property type="molecule type" value="Genomic_DNA"/>
</dbReference>
<evidence type="ECO:0000313" key="3">
    <source>
        <dbReference type="Proteomes" id="UP001596237"/>
    </source>
</evidence>
<protein>
    <submittedName>
        <fullName evidence="2">Formyltransferase family protein</fullName>
    </submittedName>
</protein>
<feature type="domain" description="Formyl transferase N-terminal" evidence="1">
    <location>
        <begin position="118"/>
        <end position="229"/>
    </location>
</feature>
<dbReference type="InterPro" id="IPR002376">
    <property type="entry name" value="Formyl_transf_N"/>
</dbReference>
<dbReference type="PANTHER" id="PTHR11138:SF5">
    <property type="entry name" value="METHIONYL-TRNA FORMYLTRANSFERASE, MITOCHONDRIAL"/>
    <property type="match status" value="1"/>
</dbReference>
<evidence type="ECO:0000259" key="1">
    <source>
        <dbReference type="Pfam" id="PF00551"/>
    </source>
</evidence>
<dbReference type="Gene3D" id="3.40.50.12230">
    <property type="match status" value="1"/>
</dbReference>
<dbReference type="Proteomes" id="UP001596237">
    <property type="component" value="Unassembled WGS sequence"/>
</dbReference>
<evidence type="ECO:0000313" key="2">
    <source>
        <dbReference type="EMBL" id="MFC6388988.1"/>
    </source>
</evidence>
<reference evidence="3" key="1">
    <citation type="journal article" date="2019" name="Int. J. Syst. Evol. Microbiol.">
        <title>The Global Catalogue of Microorganisms (GCM) 10K type strain sequencing project: providing services to taxonomists for standard genome sequencing and annotation.</title>
        <authorList>
            <consortium name="The Broad Institute Genomics Platform"/>
            <consortium name="The Broad Institute Genome Sequencing Center for Infectious Disease"/>
            <person name="Wu L."/>
            <person name="Ma J."/>
        </authorList>
    </citation>
    <scope>NUCLEOTIDE SEQUENCE [LARGE SCALE GENOMIC DNA]</scope>
    <source>
        <strain evidence="3">CCUG 36916</strain>
    </source>
</reference>
<dbReference type="Pfam" id="PF00551">
    <property type="entry name" value="Formyl_trans_N"/>
    <property type="match status" value="1"/>
</dbReference>
<dbReference type="SUPFAM" id="SSF53328">
    <property type="entry name" value="Formyltransferase"/>
    <property type="match status" value="1"/>
</dbReference>
<dbReference type="InterPro" id="IPR036477">
    <property type="entry name" value="Formyl_transf_N_sf"/>
</dbReference>